<evidence type="ECO:0000313" key="3">
    <source>
        <dbReference type="Proteomes" id="UP000701702"/>
    </source>
</evidence>
<feature type="region of interest" description="Disordered" evidence="1">
    <location>
        <begin position="1"/>
        <end position="42"/>
    </location>
</feature>
<accession>A0ABM8W9I7</accession>
<evidence type="ECO:0000256" key="1">
    <source>
        <dbReference type="SAM" id="MobiDB-lite"/>
    </source>
</evidence>
<proteinExistence type="predicted"/>
<comment type="caution">
    <text evidence="2">The sequence shown here is derived from an EMBL/GenBank/DDBJ whole genome shotgun (WGS) entry which is preliminary data.</text>
</comment>
<dbReference type="EMBL" id="CAJZAF010000001">
    <property type="protein sequence ID" value="CAG9163896.1"/>
    <property type="molecule type" value="Genomic_DNA"/>
</dbReference>
<name>A0ABM8W9I7_9BURK</name>
<reference evidence="2 3" key="1">
    <citation type="submission" date="2021-08" db="EMBL/GenBank/DDBJ databases">
        <authorList>
            <person name="Peeters C."/>
        </authorList>
    </citation>
    <scope>NUCLEOTIDE SEQUENCE [LARGE SCALE GENOMIC DNA]</scope>
    <source>
        <strain evidence="2 3">LMG 23994</strain>
    </source>
</reference>
<keyword evidence="3" id="KW-1185">Reference proteome</keyword>
<organism evidence="2 3">
    <name type="scientific">Cupriavidus pinatubonensis</name>
    <dbReference type="NCBI Taxonomy" id="248026"/>
    <lineage>
        <taxon>Bacteria</taxon>
        <taxon>Pseudomonadati</taxon>
        <taxon>Pseudomonadota</taxon>
        <taxon>Betaproteobacteria</taxon>
        <taxon>Burkholderiales</taxon>
        <taxon>Burkholderiaceae</taxon>
        <taxon>Cupriavidus</taxon>
    </lineage>
</organism>
<evidence type="ECO:0008006" key="4">
    <source>
        <dbReference type="Google" id="ProtNLM"/>
    </source>
</evidence>
<sequence length="85" mass="9321">MPGRFAREHRHARTVGAGLSADQKGKIGEYTPYAPHPVPEPPRALGHTVEYTCSQYWYSLLNRPEGRPPTHSIYSKSSGSSSSAP</sequence>
<protein>
    <recommendedName>
        <fullName evidence="4">Transposase</fullName>
    </recommendedName>
</protein>
<evidence type="ECO:0000313" key="2">
    <source>
        <dbReference type="EMBL" id="CAG9163896.1"/>
    </source>
</evidence>
<gene>
    <name evidence="2" type="ORF">LMG23994_00329</name>
</gene>
<dbReference type="Proteomes" id="UP000701702">
    <property type="component" value="Unassembled WGS sequence"/>
</dbReference>